<dbReference type="AlphaFoldDB" id="A0A0G4N0Q1"/>
<dbReference type="EMBL" id="CVQH01026194">
    <property type="protein sequence ID" value="CRK40196.1"/>
    <property type="molecule type" value="Genomic_DNA"/>
</dbReference>
<proteinExistence type="predicted"/>
<evidence type="ECO:0000313" key="2">
    <source>
        <dbReference type="Proteomes" id="UP000044602"/>
    </source>
</evidence>
<keyword evidence="2" id="KW-1185">Reference proteome</keyword>
<accession>A0A0G4N0Q1</accession>
<reference evidence="1 2" key="1">
    <citation type="submission" date="2015-05" db="EMBL/GenBank/DDBJ databases">
        <authorList>
            <person name="Wang D.B."/>
            <person name="Wang M."/>
        </authorList>
    </citation>
    <scope>NUCLEOTIDE SEQUENCE [LARGE SCALE GENOMIC DNA]</scope>
    <source>
        <strain evidence="1">VL1</strain>
    </source>
</reference>
<gene>
    <name evidence="1" type="ORF">BN1708_008132</name>
</gene>
<dbReference type="Proteomes" id="UP000044602">
    <property type="component" value="Unassembled WGS sequence"/>
</dbReference>
<sequence>MCRPKILKQCVCQSKRPPPKGANWPQLDLRRQIYFNNKEFGNASITSRGIQSVTGSWFLTV</sequence>
<organism evidence="1 2">
    <name type="scientific">Verticillium longisporum</name>
    <name type="common">Verticillium dahliae var. longisporum</name>
    <dbReference type="NCBI Taxonomy" id="100787"/>
    <lineage>
        <taxon>Eukaryota</taxon>
        <taxon>Fungi</taxon>
        <taxon>Dikarya</taxon>
        <taxon>Ascomycota</taxon>
        <taxon>Pezizomycotina</taxon>
        <taxon>Sordariomycetes</taxon>
        <taxon>Hypocreomycetidae</taxon>
        <taxon>Glomerellales</taxon>
        <taxon>Plectosphaerellaceae</taxon>
        <taxon>Verticillium</taxon>
    </lineage>
</organism>
<evidence type="ECO:0000313" key="1">
    <source>
        <dbReference type="EMBL" id="CRK40196.1"/>
    </source>
</evidence>
<name>A0A0G4N0Q1_VERLO</name>
<protein>
    <submittedName>
        <fullName evidence="1">Uncharacterized protein</fullName>
    </submittedName>
</protein>